<dbReference type="Pfam" id="PF14223">
    <property type="entry name" value="Retrotran_gag_2"/>
    <property type="match status" value="1"/>
</dbReference>
<sequence>MYGTPDLAATTSKGVGIDFDYTSTNQSAFSSDNNGDGGYKRVPFFNGDASTFNRWKSRIYNHVNGIDDELWDLVNEGVKIENLDDDGKPTITLKKALSVADRKIYNKHHKARDIIIGAITNDEYERIIDKSTAKHMYDFRCSTYDGNEQIQEAKVALLFQQYELFIMKDDEDIET</sequence>
<dbReference type="STRING" id="57577.A0A2K3JXE7"/>
<organism evidence="1 2">
    <name type="scientific">Trifolium pratense</name>
    <name type="common">Red clover</name>
    <dbReference type="NCBI Taxonomy" id="57577"/>
    <lineage>
        <taxon>Eukaryota</taxon>
        <taxon>Viridiplantae</taxon>
        <taxon>Streptophyta</taxon>
        <taxon>Embryophyta</taxon>
        <taxon>Tracheophyta</taxon>
        <taxon>Spermatophyta</taxon>
        <taxon>Magnoliopsida</taxon>
        <taxon>eudicotyledons</taxon>
        <taxon>Gunneridae</taxon>
        <taxon>Pentapetalae</taxon>
        <taxon>rosids</taxon>
        <taxon>fabids</taxon>
        <taxon>Fabales</taxon>
        <taxon>Fabaceae</taxon>
        <taxon>Papilionoideae</taxon>
        <taxon>50 kb inversion clade</taxon>
        <taxon>NPAAA clade</taxon>
        <taxon>Hologalegina</taxon>
        <taxon>IRL clade</taxon>
        <taxon>Trifolieae</taxon>
        <taxon>Trifolium</taxon>
    </lineage>
</organism>
<reference evidence="1 2" key="2">
    <citation type="journal article" date="2017" name="Front. Plant Sci.">
        <title>Gene Classification and Mining of Molecular Markers Useful in Red Clover (Trifolium pratense) Breeding.</title>
        <authorList>
            <person name="Istvanek J."/>
            <person name="Dluhosova J."/>
            <person name="Dluhos P."/>
            <person name="Patkova L."/>
            <person name="Nedelnik J."/>
            <person name="Repkova J."/>
        </authorList>
    </citation>
    <scope>NUCLEOTIDE SEQUENCE [LARGE SCALE GENOMIC DNA]</scope>
    <source>
        <strain evidence="2">cv. Tatra</strain>
        <tissue evidence="1">Young leaves</tissue>
    </source>
</reference>
<gene>
    <name evidence="1" type="ORF">L195_g051026</name>
</gene>
<keyword evidence="1" id="KW-0436">Ligase</keyword>
<reference evidence="1 2" key="1">
    <citation type="journal article" date="2014" name="Am. J. Bot.">
        <title>Genome assembly and annotation for red clover (Trifolium pratense; Fabaceae).</title>
        <authorList>
            <person name="Istvanek J."/>
            <person name="Jaros M."/>
            <person name="Krenek A."/>
            <person name="Repkova J."/>
        </authorList>
    </citation>
    <scope>NUCLEOTIDE SEQUENCE [LARGE SCALE GENOMIC DNA]</scope>
    <source>
        <strain evidence="2">cv. Tatra</strain>
        <tissue evidence="1">Young leaves</tissue>
    </source>
</reference>
<evidence type="ECO:0000313" key="2">
    <source>
        <dbReference type="Proteomes" id="UP000236291"/>
    </source>
</evidence>
<dbReference type="ExpressionAtlas" id="A0A2K3JXE7">
    <property type="expression patterns" value="baseline"/>
</dbReference>
<dbReference type="EMBL" id="ASHM01079069">
    <property type="protein sequence ID" value="PNX58666.1"/>
    <property type="molecule type" value="Genomic_DNA"/>
</dbReference>
<accession>A0A2K3JXE7</accession>
<dbReference type="GO" id="GO:0004812">
    <property type="term" value="F:aminoacyl-tRNA ligase activity"/>
    <property type="evidence" value="ECO:0007669"/>
    <property type="project" value="UniProtKB-KW"/>
</dbReference>
<dbReference type="PANTHER" id="PTHR34676:SF27">
    <property type="entry name" value="ASPARTYL-TRNA SYNTHETASE"/>
    <property type="match status" value="1"/>
</dbReference>
<evidence type="ECO:0000313" key="1">
    <source>
        <dbReference type="EMBL" id="PNX58666.1"/>
    </source>
</evidence>
<dbReference type="PANTHER" id="PTHR34676">
    <property type="entry name" value="DUF4219 DOMAIN-CONTAINING PROTEIN-RELATED"/>
    <property type="match status" value="1"/>
</dbReference>
<comment type="caution">
    <text evidence="1">The sequence shown here is derived from an EMBL/GenBank/DDBJ whole genome shotgun (WGS) entry which is preliminary data.</text>
</comment>
<dbReference type="Proteomes" id="UP000236291">
    <property type="component" value="Unassembled WGS sequence"/>
</dbReference>
<name>A0A2K3JXE7_TRIPR</name>
<protein>
    <submittedName>
        <fullName evidence="1">Aspartyl-tRNA synthetase</fullName>
    </submittedName>
</protein>
<dbReference type="AlphaFoldDB" id="A0A2K3JXE7"/>
<proteinExistence type="predicted"/>
<keyword evidence="1" id="KW-0030">Aminoacyl-tRNA synthetase</keyword>